<keyword evidence="4" id="KW-0333">Golgi apparatus</keyword>
<evidence type="ECO:0000256" key="4">
    <source>
        <dbReference type="ARBA" id="ARBA00023034"/>
    </source>
</evidence>
<dbReference type="GO" id="GO:0007030">
    <property type="term" value="P:Golgi organization"/>
    <property type="evidence" value="ECO:0007669"/>
    <property type="project" value="InterPro"/>
</dbReference>
<keyword evidence="2 9" id="KW-0812">Transmembrane</keyword>
<evidence type="ECO:0000256" key="1">
    <source>
        <dbReference type="ARBA" id="ARBA00004409"/>
    </source>
</evidence>
<evidence type="ECO:0000256" key="7">
    <source>
        <dbReference type="SAM" id="Coils"/>
    </source>
</evidence>
<evidence type="ECO:0000256" key="3">
    <source>
        <dbReference type="ARBA" id="ARBA00022989"/>
    </source>
</evidence>
<dbReference type="PANTHER" id="PTHR13815">
    <property type="entry name" value="GOLGIN-84"/>
    <property type="match status" value="1"/>
</dbReference>
<feature type="compositionally biased region" description="Polar residues" evidence="8">
    <location>
        <begin position="33"/>
        <end position="47"/>
    </location>
</feature>
<feature type="compositionally biased region" description="Basic and acidic residues" evidence="8">
    <location>
        <begin position="105"/>
        <end position="114"/>
    </location>
</feature>
<keyword evidence="3 9" id="KW-1133">Transmembrane helix</keyword>
<dbReference type="EMBL" id="JAWZYT010005594">
    <property type="protein sequence ID" value="KAK4290141.1"/>
    <property type="molecule type" value="Genomic_DNA"/>
</dbReference>
<evidence type="ECO:0008006" key="12">
    <source>
        <dbReference type="Google" id="ProtNLM"/>
    </source>
</evidence>
<dbReference type="InterPro" id="IPR019177">
    <property type="entry name" value="Golgin_subfamily_A_member_5"/>
</dbReference>
<dbReference type="PANTHER" id="PTHR13815:SF7">
    <property type="entry name" value="GOLGIN SUBFAMILY A MEMBER 5"/>
    <property type="match status" value="1"/>
</dbReference>
<dbReference type="GO" id="GO:0000301">
    <property type="term" value="P:retrograde transport, vesicle recycling within Golgi"/>
    <property type="evidence" value="ECO:0007669"/>
    <property type="project" value="TreeGrafter"/>
</dbReference>
<keyword evidence="11" id="KW-1185">Reference proteome</keyword>
<evidence type="ECO:0000313" key="11">
    <source>
        <dbReference type="Proteomes" id="UP001292094"/>
    </source>
</evidence>
<accession>A0AAE1NIR9</accession>
<comment type="subcellular location">
    <subcellularLocation>
        <location evidence="1">Golgi apparatus membrane</location>
        <topology evidence="1">Single-pass type IV membrane protein</topology>
    </subcellularLocation>
</comment>
<dbReference type="AlphaFoldDB" id="A0AAE1NIR9"/>
<organism evidence="10 11">
    <name type="scientific">Petrolisthes manimaculis</name>
    <dbReference type="NCBI Taxonomy" id="1843537"/>
    <lineage>
        <taxon>Eukaryota</taxon>
        <taxon>Metazoa</taxon>
        <taxon>Ecdysozoa</taxon>
        <taxon>Arthropoda</taxon>
        <taxon>Crustacea</taxon>
        <taxon>Multicrustacea</taxon>
        <taxon>Malacostraca</taxon>
        <taxon>Eumalacostraca</taxon>
        <taxon>Eucarida</taxon>
        <taxon>Decapoda</taxon>
        <taxon>Pleocyemata</taxon>
        <taxon>Anomura</taxon>
        <taxon>Galatheoidea</taxon>
        <taxon>Porcellanidae</taxon>
        <taxon>Petrolisthes</taxon>
    </lineage>
</organism>
<feature type="compositionally biased region" description="Polar residues" evidence="8">
    <location>
        <begin position="58"/>
        <end position="71"/>
    </location>
</feature>
<keyword evidence="5 7" id="KW-0175">Coiled coil</keyword>
<feature type="compositionally biased region" description="Low complexity" evidence="8">
    <location>
        <begin position="130"/>
        <end position="174"/>
    </location>
</feature>
<evidence type="ECO:0000256" key="8">
    <source>
        <dbReference type="SAM" id="MobiDB-lite"/>
    </source>
</evidence>
<proteinExistence type="predicted"/>
<evidence type="ECO:0000256" key="9">
    <source>
        <dbReference type="SAM" id="Phobius"/>
    </source>
</evidence>
<feature type="coiled-coil region" evidence="7">
    <location>
        <begin position="471"/>
        <end position="558"/>
    </location>
</feature>
<evidence type="ECO:0000256" key="6">
    <source>
        <dbReference type="ARBA" id="ARBA00023136"/>
    </source>
</evidence>
<dbReference type="Proteomes" id="UP001292094">
    <property type="component" value="Unassembled WGS sequence"/>
</dbReference>
<evidence type="ECO:0000313" key="10">
    <source>
        <dbReference type="EMBL" id="KAK4290141.1"/>
    </source>
</evidence>
<gene>
    <name evidence="10" type="ORF">Pmani_036944</name>
</gene>
<feature type="compositionally biased region" description="Low complexity" evidence="8">
    <location>
        <begin position="270"/>
        <end position="285"/>
    </location>
</feature>
<sequence>MSWLTDLAGRAEDLLNKLDTEAATVLQKEKLHPTTSTSKHSYSLDTSTPPPVKYDRSGLQTSASVPNNLSSFGEGVPAAAAPPIKPLSGPPALGSSPRTRKGNTKKKENSKDEVLINFLNSPLQPDSEQHQTSTTTTTHTSDPMTSSLTTSMVSSLGHSRQSSTSSHSSLVALSGRGTPASVSNDIESGSCGSGSGGSVNTDCYVTVDTPTDVNISAPSSTDGSTSSNNGLMMSSVDSETTLLRKEVSSLNQEMSQVLRRAKEAEREAGQLRSQMSGMLSQQSSSDRVMRELQQRDFDLQESVRAKDSQLAVLRVRLQEADQNIQAKDATLSALQEENKRLMEGASESSGLHSQALQTLEERLIETQSTLDQERTNHTSQHTHLVARVNQLEEEQQSVSVVLVEAQKRLEEEKTRSHQLSAQLGSLRGELASAREELVEYKAKAGRILQSKEKLIATLKEEKGEGTGDQDSDFHQAELQQIQCERDLLREELEGAGGRIQKLMVEVSELEASAQDQATRAVHDTNSLEEVITQERTRRTESEVELRQVQEEVRCSREELTRQKVSFSSRLHDRDTEIDRLRKQVAHKQSSSSSLQELEQRVHGLTESLIHKQTTIETLSTEKHSLIIQMERLQQQYDESQKLLNRDPPTMFRQDEVRNRVPSFLMESPFDGGVTRGVKRAYSTLDKFSVRLGVFLRRYPIARVFVIVYMCILHLWVMVVLLTYTPEIHGPEYHRPIATLPHDQ</sequence>
<protein>
    <recommendedName>
        <fullName evidence="12">Golgin-84</fullName>
    </recommendedName>
</protein>
<evidence type="ECO:0000256" key="5">
    <source>
        <dbReference type="ARBA" id="ARBA00023054"/>
    </source>
</evidence>
<comment type="caution">
    <text evidence="10">The sequence shown here is derived from an EMBL/GenBank/DDBJ whole genome shotgun (WGS) entry which is preliminary data.</text>
</comment>
<feature type="region of interest" description="Disordered" evidence="8">
    <location>
        <begin position="263"/>
        <end position="288"/>
    </location>
</feature>
<dbReference type="GO" id="GO:0000139">
    <property type="term" value="C:Golgi membrane"/>
    <property type="evidence" value="ECO:0007669"/>
    <property type="project" value="UniProtKB-SubCell"/>
</dbReference>
<feature type="transmembrane region" description="Helical" evidence="9">
    <location>
        <begin position="703"/>
        <end position="724"/>
    </location>
</feature>
<name>A0AAE1NIR9_9EUCA</name>
<dbReference type="GO" id="GO:0031985">
    <property type="term" value="C:Golgi cisterna"/>
    <property type="evidence" value="ECO:0007669"/>
    <property type="project" value="TreeGrafter"/>
</dbReference>
<feature type="region of interest" description="Disordered" evidence="8">
    <location>
        <begin position="29"/>
        <end position="198"/>
    </location>
</feature>
<feature type="coiled-coil region" evidence="7">
    <location>
        <begin position="615"/>
        <end position="642"/>
    </location>
</feature>
<keyword evidence="6 9" id="KW-0472">Membrane</keyword>
<feature type="coiled-coil region" evidence="7">
    <location>
        <begin position="317"/>
        <end position="443"/>
    </location>
</feature>
<evidence type="ECO:0000256" key="2">
    <source>
        <dbReference type="ARBA" id="ARBA00022692"/>
    </source>
</evidence>
<dbReference type="Pfam" id="PF09787">
    <property type="entry name" value="Golgin_A5"/>
    <property type="match status" value="1"/>
</dbReference>
<reference evidence="10" key="1">
    <citation type="submission" date="2023-11" db="EMBL/GenBank/DDBJ databases">
        <title>Genome assemblies of two species of porcelain crab, Petrolisthes cinctipes and Petrolisthes manimaculis (Anomura: Porcellanidae).</title>
        <authorList>
            <person name="Angst P."/>
        </authorList>
    </citation>
    <scope>NUCLEOTIDE SEQUENCE</scope>
    <source>
        <strain evidence="10">PB745_02</strain>
        <tissue evidence="10">Gill</tissue>
    </source>
</reference>